<dbReference type="InterPro" id="IPR002698">
    <property type="entry name" value="FTHF_cligase"/>
</dbReference>
<keyword evidence="3" id="KW-0067">ATP-binding</keyword>
<evidence type="ECO:0000256" key="3">
    <source>
        <dbReference type="ARBA" id="ARBA00022840"/>
    </source>
</evidence>
<sequence>MSPPPRSAKAVTRARVRGGRTTRDPSVAAAVEQALASHVDAALLAAGARDPERGTVTDRPSGPPAARPVACYVSLPAEPGTGPLRGALLARGRPVLLPVLLPDLDLDWVRDPGPGGPGTAAGDLGGDPLRPGGPRLGTAAVASCDLVLVPALAVDRAGTRLGQGGGSYDRALARAHTAPGRRPGEGGPLVLAVVHDDEVLDDLLPREPHDVAVHGALTPSGVVLLR</sequence>
<dbReference type="SUPFAM" id="SSF100950">
    <property type="entry name" value="NagB/RpiA/CoA transferase-like"/>
    <property type="match status" value="1"/>
</dbReference>
<dbReference type="Gene3D" id="3.40.50.10420">
    <property type="entry name" value="NagB/RpiA/CoA transferase-like"/>
    <property type="match status" value="1"/>
</dbReference>
<feature type="compositionally biased region" description="Gly residues" evidence="4">
    <location>
        <begin position="116"/>
        <end position="125"/>
    </location>
</feature>
<dbReference type="PANTHER" id="PTHR23407">
    <property type="entry name" value="ATPASE INHIBITOR/5-FORMYLTETRAHYDROFOLATE CYCLO-LIGASE"/>
    <property type="match status" value="1"/>
</dbReference>
<keyword evidence="2" id="KW-0547">Nucleotide-binding</keyword>
<evidence type="ECO:0000313" key="6">
    <source>
        <dbReference type="Proteomes" id="UP001595685"/>
    </source>
</evidence>
<dbReference type="InterPro" id="IPR037171">
    <property type="entry name" value="NagB/RpiA_transferase-like"/>
</dbReference>
<keyword evidence="6" id="KW-1185">Reference proteome</keyword>
<dbReference type="Pfam" id="PF01812">
    <property type="entry name" value="5-FTHF_cyc-lig"/>
    <property type="match status" value="1"/>
</dbReference>
<evidence type="ECO:0000256" key="4">
    <source>
        <dbReference type="SAM" id="MobiDB-lite"/>
    </source>
</evidence>
<dbReference type="RefSeq" id="WP_376983602.1">
    <property type="nucleotide sequence ID" value="NZ_JBHRWW010000001.1"/>
</dbReference>
<comment type="caution">
    <text evidence="5">The sequence shown here is derived from an EMBL/GenBank/DDBJ whole genome shotgun (WGS) entry which is preliminary data.</text>
</comment>
<evidence type="ECO:0000256" key="2">
    <source>
        <dbReference type="ARBA" id="ARBA00022741"/>
    </source>
</evidence>
<dbReference type="EMBL" id="JBHRWW010000001">
    <property type="protein sequence ID" value="MFC3686928.1"/>
    <property type="molecule type" value="Genomic_DNA"/>
</dbReference>
<reference evidence="6" key="1">
    <citation type="journal article" date="2019" name="Int. J. Syst. Evol. Microbiol.">
        <title>The Global Catalogue of Microorganisms (GCM) 10K type strain sequencing project: providing services to taxonomists for standard genome sequencing and annotation.</title>
        <authorList>
            <consortium name="The Broad Institute Genomics Platform"/>
            <consortium name="The Broad Institute Genome Sequencing Center for Infectious Disease"/>
            <person name="Wu L."/>
            <person name="Ma J."/>
        </authorList>
    </citation>
    <scope>NUCLEOTIDE SEQUENCE [LARGE SCALE GENOMIC DNA]</scope>
    <source>
        <strain evidence="6">NCAIM B.02333</strain>
    </source>
</reference>
<dbReference type="PANTHER" id="PTHR23407:SF1">
    <property type="entry name" value="5-FORMYLTETRAHYDROFOLATE CYCLO-LIGASE"/>
    <property type="match status" value="1"/>
</dbReference>
<name>A0ABV7WAT8_9MICO</name>
<gene>
    <name evidence="5" type="ORF">ACFOLH_01075</name>
</gene>
<comment type="similarity">
    <text evidence="1">Belongs to the 5-formyltetrahydrofolate cyclo-ligase family.</text>
</comment>
<protein>
    <submittedName>
        <fullName evidence="5">5-formyltetrahydrofolate cyclo-ligase</fullName>
    </submittedName>
</protein>
<organism evidence="5 6">
    <name type="scientific">Aquipuribacter hungaricus</name>
    <dbReference type="NCBI Taxonomy" id="545624"/>
    <lineage>
        <taxon>Bacteria</taxon>
        <taxon>Bacillati</taxon>
        <taxon>Actinomycetota</taxon>
        <taxon>Actinomycetes</taxon>
        <taxon>Micrococcales</taxon>
        <taxon>Intrasporangiaceae</taxon>
        <taxon>Aquipuribacter</taxon>
    </lineage>
</organism>
<proteinExistence type="inferred from homology"/>
<feature type="region of interest" description="Disordered" evidence="4">
    <location>
        <begin position="111"/>
        <end position="132"/>
    </location>
</feature>
<evidence type="ECO:0000313" key="5">
    <source>
        <dbReference type="EMBL" id="MFC3686928.1"/>
    </source>
</evidence>
<dbReference type="Proteomes" id="UP001595685">
    <property type="component" value="Unassembled WGS sequence"/>
</dbReference>
<dbReference type="InterPro" id="IPR024185">
    <property type="entry name" value="FTHF_cligase-like_sf"/>
</dbReference>
<accession>A0ABV7WAT8</accession>
<feature type="region of interest" description="Disordered" evidence="4">
    <location>
        <begin position="1"/>
        <end position="25"/>
    </location>
</feature>
<evidence type="ECO:0000256" key="1">
    <source>
        <dbReference type="ARBA" id="ARBA00010638"/>
    </source>
</evidence>